<dbReference type="GO" id="GO:0003700">
    <property type="term" value="F:DNA-binding transcription factor activity"/>
    <property type="evidence" value="ECO:0007669"/>
    <property type="project" value="InterPro"/>
</dbReference>
<dbReference type="AlphaFoldDB" id="A0A543FIB1"/>
<gene>
    <name evidence="5" type="ORF">FB390_5338</name>
</gene>
<dbReference type="Pfam" id="PF12802">
    <property type="entry name" value="MarR_2"/>
    <property type="match status" value="1"/>
</dbReference>
<name>A0A543FIB1_9NOCA</name>
<feature type="domain" description="HTH marR-type" evidence="4">
    <location>
        <begin position="8"/>
        <end position="142"/>
    </location>
</feature>
<keyword evidence="2 5" id="KW-0238">DNA-binding</keyword>
<evidence type="ECO:0000256" key="1">
    <source>
        <dbReference type="ARBA" id="ARBA00023015"/>
    </source>
</evidence>
<dbReference type="Proteomes" id="UP000316331">
    <property type="component" value="Unassembled WGS sequence"/>
</dbReference>
<evidence type="ECO:0000259" key="4">
    <source>
        <dbReference type="PROSITE" id="PS50995"/>
    </source>
</evidence>
<comment type="caution">
    <text evidence="5">The sequence shown here is derived from an EMBL/GenBank/DDBJ whole genome shotgun (WGS) entry which is preliminary data.</text>
</comment>
<evidence type="ECO:0000313" key="5">
    <source>
        <dbReference type="EMBL" id="TQM33603.1"/>
    </source>
</evidence>
<organism evidence="5 6">
    <name type="scientific">Nocardia bhagyanarayanae</name>
    <dbReference type="NCBI Taxonomy" id="1215925"/>
    <lineage>
        <taxon>Bacteria</taxon>
        <taxon>Bacillati</taxon>
        <taxon>Actinomycetota</taxon>
        <taxon>Actinomycetes</taxon>
        <taxon>Mycobacteriales</taxon>
        <taxon>Nocardiaceae</taxon>
        <taxon>Nocardia</taxon>
    </lineage>
</organism>
<dbReference type="PROSITE" id="PS50995">
    <property type="entry name" value="HTH_MARR_2"/>
    <property type="match status" value="1"/>
</dbReference>
<keyword evidence="3" id="KW-0804">Transcription</keyword>
<dbReference type="PROSITE" id="PS01117">
    <property type="entry name" value="HTH_MARR_1"/>
    <property type="match status" value="1"/>
</dbReference>
<dbReference type="InterPro" id="IPR000835">
    <property type="entry name" value="HTH_MarR-typ"/>
</dbReference>
<proteinExistence type="predicted"/>
<reference evidence="5 6" key="1">
    <citation type="submission" date="2019-06" db="EMBL/GenBank/DDBJ databases">
        <title>Sequencing the genomes of 1000 actinobacteria strains.</title>
        <authorList>
            <person name="Klenk H.-P."/>
        </authorList>
    </citation>
    <scope>NUCLEOTIDE SEQUENCE [LARGE SCALE GENOMIC DNA]</scope>
    <source>
        <strain evidence="5 6">DSM 103495</strain>
    </source>
</reference>
<sequence length="148" mass="16477">MPESATDELNVGVLMFIPYRAMEQRVFDALAAAGYADITVAQARLVQRLGPDGTRLTLLAEQAQVTKQTAGFLVDQLERAGYVERVPDPADGRARLVRLTERGEAVTALANRTVAAVEAEWREVLGERTMNQLRRALTKLREHTDPFR</sequence>
<dbReference type="InterPro" id="IPR039422">
    <property type="entry name" value="MarR/SlyA-like"/>
</dbReference>
<keyword evidence="1" id="KW-0805">Transcription regulation</keyword>
<dbReference type="GO" id="GO:0003677">
    <property type="term" value="F:DNA binding"/>
    <property type="evidence" value="ECO:0007669"/>
    <property type="project" value="UniProtKB-KW"/>
</dbReference>
<evidence type="ECO:0000256" key="2">
    <source>
        <dbReference type="ARBA" id="ARBA00023125"/>
    </source>
</evidence>
<dbReference type="PANTHER" id="PTHR33164:SF99">
    <property type="entry name" value="MARR FAMILY REGULATORY PROTEIN"/>
    <property type="match status" value="1"/>
</dbReference>
<dbReference type="InterPro" id="IPR023187">
    <property type="entry name" value="Tscrpt_reg_MarR-type_CS"/>
</dbReference>
<evidence type="ECO:0000256" key="3">
    <source>
        <dbReference type="ARBA" id="ARBA00023163"/>
    </source>
</evidence>
<dbReference type="Gene3D" id="1.10.10.10">
    <property type="entry name" value="Winged helix-like DNA-binding domain superfamily/Winged helix DNA-binding domain"/>
    <property type="match status" value="1"/>
</dbReference>
<dbReference type="InterPro" id="IPR036388">
    <property type="entry name" value="WH-like_DNA-bd_sf"/>
</dbReference>
<evidence type="ECO:0000313" key="6">
    <source>
        <dbReference type="Proteomes" id="UP000316331"/>
    </source>
</evidence>
<keyword evidence="6" id="KW-1185">Reference proteome</keyword>
<dbReference type="SMART" id="SM00347">
    <property type="entry name" value="HTH_MARR"/>
    <property type="match status" value="1"/>
</dbReference>
<dbReference type="InterPro" id="IPR036390">
    <property type="entry name" value="WH_DNA-bd_sf"/>
</dbReference>
<dbReference type="GO" id="GO:0006950">
    <property type="term" value="P:response to stress"/>
    <property type="evidence" value="ECO:0007669"/>
    <property type="project" value="TreeGrafter"/>
</dbReference>
<dbReference type="EMBL" id="VFPG01000001">
    <property type="protein sequence ID" value="TQM33603.1"/>
    <property type="molecule type" value="Genomic_DNA"/>
</dbReference>
<dbReference type="PANTHER" id="PTHR33164">
    <property type="entry name" value="TRANSCRIPTIONAL REGULATOR, MARR FAMILY"/>
    <property type="match status" value="1"/>
</dbReference>
<dbReference type="SUPFAM" id="SSF46785">
    <property type="entry name" value="Winged helix' DNA-binding domain"/>
    <property type="match status" value="1"/>
</dbReference>
<accession>A0A543FIB1</accession>
<protein>
    <submittedName>
        <fullName evidence="5">DNA-binding MarR family transcriptional regulator</fullName>
    </submittedName>
</protein>